<evidence type="ECO:0000256" key="1">
    <source>
        <dbReference type="ARBA" id="ARBA00022475"/>
    </source>
</evidence>
<evidence type="ECO:0000256" key="5">
    <source>
        <dbReference type="SAM" id="MobiDB-lite"/>
    </source>
</evidence>
<dbReference type="GO" id="GO:0005886">
    <property type="term" value="C:plasma membrane"/>
    <property type="evidence" value="ECO:0007669"/>
    <property type="project" value="InterPro"/>
</dbReference>
<feature type="domain" description="Lipopolysaccharide assembly protein A" evidence="7">
    <location>
        <begin position="80"/>
        <end position="135"/>
    </location>
</feature>
<gene>
    <name evidence="8" type="ORF">JDP02_03625</name>
</gene>
<comment type="caution">
    <text evidence="8">The sequence shown here is derived from an EMBL/GenBank/DDBJ whole genome shotgun (WGS) entry which is preliminary data.</text>
</comment>
<dbReference type="Pfam" id="PF06305">
    <property type="entry name" value="LapA_dom"/>
    <property type="match status" value="1"/>
</dbReference>
<keyword evidence="1" id="KW-1003">Cell membrane</keyword>
<dbReference type="InterPro" id="IPR010445">
    <property type="entry name" value="LapA_dom"/>
</dbReference>
<evidence type="ECO:0000256" key="6">
    <source>
        <dbReference type="SAM" id="Phobius"/>
    </source>
</evidence>
<keyword evidence="9" id="KW-1185">Reference proteome</keyword>
<evidence type="ECO:0000313" key="9">
    <source>
        <dbReference type="Proteomes" id="UP000603369"/>
    </source>
</evidence>
<proteinExistence type="predicted"/>
<dbReference type="Proteomes" id="UP000603369">
    <property type="component" value="Unassembled WGS sequence"/>
</dbReference>
<feature type="region of interest" description="Disordered" evidence="5">
    <location>
        <begin position="1"/>
        <end position="53"/>
    </location>
</feature>
<feature type="transmembrane region" description="Helical" evidence="6">
    <location>
        <begin position="56"/>
        <end position="79"/>
    </location>
</feature>
<name>A0A8I1HR36_9CORY</name>
<evidence type="ECO:0000256" key="3">
    <source>
        <dbReference type="ARBA" id="ARBA00022989"/>
    </source>
</evidence>
<protein>
    <submittedName>
        <fullName evidence="8">DUF1049 domain-containing protein</fullName>
    </submittedName>
</protein>
<keyword evidence="2 6" id="KW-0812">Transmembrane</keyword>
<reference evidence="8 9" key="1">
    <citation type="submission" date="2020-12" db="EMBL/GenBank/DDBJ databases">
        <title>Draft genome sequence of the commensal strain Corynebacterium tuberculostearicum MFP09/CIP 102622 isolated from human skin.</title>
        <authorList>
            <person name="Boukerb A.M."/>
            <person name="Janvier X."/>
            <person name="Feuilloley M.G.J."/>
            <person name="Groboillot A."/>
        </authorList>
    </citation>
    <scope>NUCLEOTIDE SEQUENCE [LARGE SCALE GENOMIC DNA]</scope>
    <source>
        <strain evidence="8 9">CIP 102622</strain>
    </source>
</reference>
<dbReference type="AlphaFoldDB" id="A0A8I1HR36"/>
<evidence type="ECO:0000259" key="7">
    <source>
        <dbReference type="Pfam" id="PF06305"/>
    </source>
</evidence>
<feature type="transmembrane region" description="Helical" evidence="6">
    <location>
        <begin position="99"/>
        <end position="122"/>
    </location>
</feature>
<feature type="compositionally biased region" description="Polar residues" evidence="5">
    <location>
        <begin position="21"/>
        <end position="49"/>
    </location>
</feature>
<dbReference type="EMBL" id="JAEHFL010000004">
    <property type="protein sequence ID" value="MBK3427603.1"/>
    <property type="molecule type" value="Genomic_DNA"/>
</dbReference>
<accession>A0A8I1HR36</accession>
<organism evidence="8 9">
    <name type="scientific">Corynebacterium tuberculostearicum</name>
    <dbReference type="NCBI Taxonomy" id="38304"/>
    <lineage>
        <taxon>Bacteria</taxon>
        <taxon>Bacillati</taxon>
        <taxon>Actinomycetota</taxon>
        <taxon>Actinomycetes</taxon>
        <taxon>Mycobacteriales</taxon>
        <taxon>Corynebacteriaceae</taxon>
        <taxon>Corynebacterium</taxon>
    </lineage>
</organism>
<evidence type="ECO:0000313" key="8">
    <source>
        <dbReference type="EMBL" id="MBK3427603.1"/>
    </source>
</evidence>
<evidence type="ECO:0000256" key="4">
    <source>
        <dbReference type="ARBA" id="ARBA00023136"/>
    </source>
</evidence>
<keyword evidence="4 6" id="KW-0472">Membrane</keyword>
<feature type="compositionally biased region" description="Low complexity" evidence="5">
    <location>
        <begin position="8"/>
        <end position="20"/>
    </location>
</feature>
<evidence type="ECO:0000256" key="2">
    <source>
        <dbReference type="ARBA" id="ARBA00022692"/>
    </source>
</evidence>
<dbReference type="RefSeq" id="WP_200435497.1">
    <property type="nucleotide sequence ID" value="NZ_JAEHFL010000004.1"/>
</dbReference>
<keyword evidence="3 6" id="KW-1133">Transmembrane helix</keyword>
<sequence length="135" mass="14610">MTNPNYPADDFSSSDADLSSTELNTSAPETSSDLEPTVSDSTSHSTQPSGKAKGSFAASTWIALIVGFLLLIVLIVFIMQNQHEVPMNFLGWSGEFPAGIAFLIFAIGGALIMALVGGWRMFELRRQLRKQAQQV</sequence>